<reference evidence="2 3" key="1">
    <citation type="submission" date="2016-11" db="EMBL/GenBank/DDBJ databases">
        <authorList>
            <person name="Jaros S."/>
            <person name="Januszkiewicz K."/>
            <person name="Wedrychowicz H."/>
        </authorList>
    </citation>
    <scope>NUCLEOTIDE SEQUENCE [LARGE SCALE GENOMIC DNA]</scope>
    <source>
        <strain evidence="2 3">DSM 15930</strain>
    </source>
</reference>
<protein>
    <submittedName>
        <fullName evidence="2">SH3 domain-containing protein</fullName>
    </submittedName>
</protein>
<dbReference type="EMBL" id="FRCP01000010">
    <property type="protein sequence ID" value="SHM45900.1"/>
    <property type="molecule type" value="Genomic_DNA"/>
</dbReference>
<keyword evidence="3" id="KW-1185">Reference proteome</keyword>
<dbReference type="SUPFAM" id="SSF55383">
    <property type="entry name" value="Copper amine oxidase, domain N"/>
    <property type="match status" value="1"/>
</dbReference>
<dbReference type="InterPro" id="IPR012854">
    <property type="entry name" value="Cu_amine_oxidase-like_N"/>
</dbReference>
<dbReference type="SMART" id="SM00636">
    <property type="entry name" value="Glyco_18"/>
    <property type="match status" value="1"/>
</dbReference>
<gene>
    <name evidence="2" type="ORF">SAMN02746066_02037</name>
</gene>
<dbReference type="Gene3D" id="2.30.30.40">
    <property type="entry name" value="SH3 Domains"/>
    <property type="match status" value="1"/>
</dbReference>
<proteinExistence type="predicted"/>
<dbReference type="PANTHER" id="PTHR46066">
    <property type="entry name" value="CHITINASE DOMAIN-CONTAINING PROTEIN 1 FAMILY MEMBER"/>
    <property type="match status" value="1"/>
</dbReference>
<dbReference type="STRING" id="1120996.SAMN02746066_02037"/>
<evidence type="ECO:0000313" key="2">
    <source>
        <dbReference type="EMBL" id="SHM45900.1"/>
    </source>
</evidence>
<organism evidence="2 3">
    <name type="scientific">Anaerosporobacter mobilis DSM 15930</name>
    <dbReference type="NCBI Taxonomy" id="1120996"/>
    <lineage>
        <taxon>Bacteria</taxon>
        <taxon>Bacillati</taxon>
        <taxon>Bacillota</taxon>
        <taxon>Clostridia</taxon>
        <taxon>Lachnospirales</taxon>
        <taxon>Lachnospiraceae</taxon>
        <taxon>Anaerosporobacter</taxon>
    </lineage>
</organism>
<dbReference type="Pfam" id="PF07833">
    <property type="entry name" value="Cu_amine_oxidN1"/>
    <property type="match status" value="1"/>
</dbReference>
<sequence length="564" mass="64389">MKQKIRLTVISIILFLAIAITAGIMMCSKFAPSKKVMDLYEYYQTEDNDDVILVLQNKIYEQKGKIIDGQIYVDYDTVTTYFNKRFYWDDKESLLIYTTPTEIIKAEVGSKDYYINKSKKSMDYAIAKVEDGTVYIALDYVKEYSDVKYTLYEEPNRVVISYVWGEDFLYADIKEETQLRNKPSVKGDILKELKKGEQVEIIIDEEEINKRFTKVITEDGIVGYVKNSMTKNSYYVAEESDFKAPEYTSISKDYKINLTFHQVTNQTANNHVLELLGNTKGVTTISPTWFKVSSVEGAVESLASETYVQRAHNYGVEVWALVDDFTNGIDMSELLSYTSRRDKLSNELIALAIKYNLDGLNMDFEKIPQAAGKDYIQFLREMSVKCRNNGIILSVDNYVPSAYTSYYDRAEQGVLVDYVVTMAYDEHINGGDGSGSVASIGFVKDAVTNVLEEVPAEKNIIAIPFYTRLWEESAEGVTAKAYSMDQAQIILDQNKAEATWDNETMQYYAEYESGGNTYKIWLEEEKSLEEKLKVIMDNNVAGIASWKLGLEKSSVWSVILKYVN</sequence>
<dbReference type="Gene3D" id="3.30.457.10">
    <property type="entry name" value="Copper amine oxidase-like, N-terminal domain"/>
    <property type="match status" value="1"/>
</dbReference>
<dbReference type="InterPro" id="IPR029070">
    <property type="entry name" value="Chitinase_insertion_sf"/>
</dbReference>
<dbReference type="SUPFAM" id="SSF51445">
    <property type="entry name" value="(Trans)glycosidases"/>
    <property type="match status" value="1"/>
</dbReference>
<dbReference type="Gene3D" id="3.20.20.80">
    <property type="entry name" value="Glycosidases"/>
    <property type="match status" value="1"/>
</dbReference>
<dbReference type="RefSeq" id="WP_073287065.1">
    <property type="nucleotide sequence ID" value="NZ_FRCP01000010.1"/>
</dbReference>
<dbReference type="InterPro" id="IPR036582">
    <property type="entry name" value="Mao_N_sf"/>
</dbReference>
<dbReference type="GO" id="GO:0008061">
    <property type="term" value="F:chitin binding"/>
    <property type="evidence" value="ECO:0007669"/>
    <property type="project" value="InterPro"/>
</dbReference>
<dbReference type="InterPro" id="IPR017853">
    <property type="entry name" value="GH"/>
</dbReference>
<dbReference type="Proteomes" id="UP000184038">
    <property type="component" value="Unassembled WGS sequence"/>
</dbReference>
<dbReference type="Gene3D" id="3.10.50.10">
    <property type="match status" value="1"/>
</dbReference>
<evidence type="ECO:0000313" key="3">
    <source>
        <dbReference type="Proteomes" id="UP000184038"/>
    </source>
</evidence>
<dbReference type="InterPro" id="IPR003646">
    <property type="entry name" value="SH3-like_bac-type"/>
</dbReference>
<evidence type="ECO:0000259" key="1">
    <source>
        <dbReference type="PROSITE" id="PS51910"/>
    </source>
</evidence>
<dbReference type="AlphaFoldDB" id="A0A1M7IYP8"/>
<dbReference type="InterPro" id="IPR011583">
    <property type="entry name" value="Chitinase_II/V-like_cat"/>
</dbReference>
<name>A0A1M7IYP8_9FIRM</name>
<dbReference type="InterPro" id="IPR001223">
    <property type="entry name" value="Glyco_hydro18_cat"/>
</dbReference>
<dbReference type="Pfam" id="PF00704">
    <property type="entry name" value="Glyco_hydro_18"/>
    <property type="match status" value="1"/>
</dbReference>
<dbReference type="Pfam" id="PF08239">
    <property type="entry name" value="SH3_3"/>
    <property type="match status" value="1"/>
</dbReference>
<dbReference type="PROSITE" id="PS51910">
    <property type="entry name" value="GH18_2"/>
    <property type="match status" value="1"/>
</dbReference>
<dbReference type="PANTHER" id="PTHR46066:SF2">
    <property type="entry name" value="CHITINASE DOMAIN-CONTAINING PROTEIN 1"/>
    <property type="match status" value="1"/>
</dbReference>
<feature type="domain" description="GH18" evidence="1">
    <location>
        <begin position="254"/>
        <end position="564"/>
    </location>
</feature>
<accession>A0A1M7IYP8</accession>
<dbReference type="GO" id="GO:0005975">
    <property type="term" value="P:carbohydrate metabolic process"/>
    <property type="evidence" value="ECO:0007669"/>
    <property type="project" value="InterPro"/>
</dbReference>